<dbReference type="Pfam" id="PF13560">
    <property type="entry name" value="HTH_31"/>
    <property type="match status" value="1"/>
</dbReference>
<evidence type="ECO:0000259" key="1">
    <source>
        <dbReference type="PROSITE" id="PS50943"/>
    </source>
</evidence>
<protein>
    <recommendedName>
        <fullName evidence="1">HTH cro/C1-type domain-containing protein</fullName>
    </recommendedName>
</protein>
<dbReference type="EMBL" id="CP012752">
    <property type="protein sequence ID" value="ALG10245.1"/>
    <property type="molecule type" value="Genomic_DNA"/>
</dbReference>
<dbReference type="PROSITE" id="PS50943">
    <property type="entry name" value="HTH_CROC1"/>
    <property type="match status" value="1"/>
</dbReference>
<evidence type="ECO:0000313" key="3">
    <source>
        <dbReference type="Proteomes" id="UP000063699"/>
    </source>
</evidence>
<sequence>MRWVSHEFGAELRRRRVHAEVSLSELAKRLNFSKGYLSKIETGRQSPTEQLARLADAALGADGDLAALVGQAEHNGHNVYSPDHAEAVHASRREVLAFGSALFLPLGISDGDAETAGEDPQTRLYYRDQFEQLRRRGQQSAPGLVLRTVGVEYCTLLELAAAAQDPPTRAAFEILAARYAEFAGWMAQEAGDNQAALAWTRQSANLATGAGDTALAAYTLVREAELAMYAHDALRTISLAQQAQAQRGADKRVRALAAHREAQGHAMLNNGNDCQSALDRAQTLLATGTGDGPGGSPLGSTSVADLNLAVSGWCTYDLGRPRQAAEQLERALSQTAPTARRARAMYGARLALAYEATSDLDRMCEVAAQVIDIAQPIGSSTARTELRRLTRAMARRHNYRPAKQLHVEITAALFGFPVS</sequence>
<evidence type="ECO:0000313" key="2">
    <source>
        <dbReference type="EMBL" id="ALG10245.1"/>
    </source>
</evidence>
<dbReference type="SUPFAM" id="SSF47413">
    <property type="entry name" value="lambda repressor-like DNA-binding domains"/>
    <property type="match status" value="1"/>
</dbReference>
<proteinExistence type="predicted"/>
<dbReference type="CDD" id="cd00093">
    <property type="entry name" value="HTH_XRE"/>
    <property type="match status" value="1"/>
</dbReference>
<gene>
    <name evidence="2" type="ORF">AOZ06_28130</name>
</gene>
<accession>A0A0N9HSQ8</accession>
<reference evidence="2 3" key="1">
    <citation type="submission" date="2015-07" db="EMBL/GenBank/DDBJ databases">
        <title>Genome sequencing of Kibdelosporangium phytohabitans.</title>
        <authorList>
            <person name="Qin S."/>
            <person name="Xing K."/>
        </authorList>
    </citation>
    <scope>NUCLEOTIDE SEQUENCE [LARGE SCALE GENOMIC DNA]</scope>
    <source>
        <strain evidence="2 3">KLBMP1111</strain>
    </source>
</reference>
<name>A0A0N9HSQ8_9PSEU</name>
<dbReference type="AlphaFoldDB" id="A0A0N9HSQ8"/>
<dbReference type="OrthoDB" id="5184419at2"/>
<organism evidence="2 3">
    <name type="scientific">Kibdelosporangium phytohabitans</name>
    <dbReference type="NCBI Taxonomy" id="860235"/>
    <lineage>
        <taxon>Bacteria</taxon>
        <taxon>Bacillati</taxon>
        <taxon>Actinomycetota</taxon>
        <taxon>Actinomycetes</taxon>
        <taxon>Pseudonocardiales</taxon>
        <taxon>Pseudonocardiaceae</taxon>
        <taxon>Kibdelosporangium</taxon>
    </lineage>
</organism>
<dbReference type="Proteomes" id="UP000063699">
    <property type="component" value="Chromosome"/>
</dbReference>
<dbReference type="STRING" id="860235.AOZ06_28130"/>
<dbReference type="InterPro" id="IPR001387">
    <property type="entry name" value="Cro/C1-type_HTH"/>
</dbReference>
<keyword evidence="3" id="KW-1185">Reference proteome</keyword>
<dbReference type="KEGG" id="kphy:AOZ06_28130"/>
<dbReference type="SMART" id="SM00530">
    <property type="entry name" value="HTH_XRE"/>
    <property type="match status" value="1"/>
</dbReference>
<feature type="domain" description="HTH cro/C1-type" evidence="1">
    <location>
        <begin position="12"/>
        <end position="66"/>
    </location>
</feature>
<dbReference type="InterPro" id="IPR010982">
    <property type="entry name" value="Lambda_DNA-bd_dom_sf"/>
</dbReference>
<dbReference type="Gene3D" id="1.10.260.40">
    <property type="entry name" value="lambda repressor-like DNA-binding domains"/>
    <property type="match status" value="1"/>
</dbReference>
<dbReference type="GO" id="GO:0003677">
    <property type="term" value="F:DNA binding"/>
    <property type="evidence" value="ECO:0007669"/>
    <property type="project" value="InterPro"/>
</dbReference>